<name>A0A6J0CBS3_NEOLC</name>
<dbReference type="InterPro" id="IPR012972">
    <property type="entry name" value="NLE"/>
</dbReference>
<keyword evidence="5 6" id="KW-0539">Nucleus</keyword>
<dbReference type="InParanoid" id="A0A6J0CBS3"/>
<sequence>MASVDDDVPQIQIRFTTKQEQYAVPDYPLSVPSTVFTDQLNTILNELLRESADSTATVEFDFLVCNEFLRTSLAEHINERGVTTEEVVSVEYVERHPPPEPQDCLIHDDWVSAVAVRENWILTGCYDNTVHIWNTKGKHHLTIPGHTSPIKAVAWITLDNERATFVSASQDQTAILWDWNIRSNSIECVQICRGHERGLEDIAVNHNATLIATGSWDTMLKIWSTSVDDRNNDGESASKKLKTDHGKVRTPEITMKGHKEAISGVVWSDKSEIVTSSWDHTLKIWDTELGGIKHEIPGNKSFFDVAYSPLANALLTASADRHIRLYDPRSSEGSVVKGTFTSHTQWVQSVFWSTTDQYLFLSGAYDNQVKLWDTRSPKAPLFDLSGHDDKVLCCNWSNPKFMVSGGADNTVRIFKSKHAIG</sequence>
<dbReference type="InterPro" id="IPR015943">
    <property type="entry name" value="WD40/YVTN_repeat-like_dom_sf"/>
</dbReference>
<dbReference type="PRINTS" id="PR00320">
    <property type="entry name" value="GPROTEINBRPT"/>
</dbReference>
<dbReference type="KEGG" id="nlo:107227482"/>
<proteinExistence type="inferred from homology"/>
<dbReference type="HAMAP" id="MF_03029">
    <property type="entry name" value="WDR12"/>
    <property type="match status" value="1"/>
</dbReference>
<dbReference type="GO" id="GO:0000463">
    <property type="term" value="P:maturation of LSU-rRNA from tricistronic rRNA transcript (SSU-rRNA, 5.8S rRNA, LSU-rRNA)"/>
    <property type="evidence" value="ECO:0007669"/>
    <property type="project" value="UniProtKB-UniRule"/>
</dbReference>
<dbReference type="PROSITE" id="PS00678">
    <property type="entry name" value="WD_REPEATS_1"/>
    <property type="match status" value="1"/>
</dbReference>
<feature type="domain" description="NLE" evidence="8">
    <location>
        <begin position="11"/>
        <end position="77"/>
    </location>
</feature>
<comment type="similarity">
    <text evidence="6">Belongs to the WD repeat WDR12/YTM1 family.</text>
</comment>
<keyword evidence="2 6" id="KW-0698">rRNA processing</keyword>
<evidence type="ECO:0000256" key="5">
    <source>
        <dbReference type="ARBA" id="ARBA00023242"/>
    </source>
</evidence>
<evidence type="ECO:0000313" key="9">
    <source>
        <dbReference type="Proteomes" id="UP000829291"/>
    </source>
</evidence>
<dbReference type="AlphaFoldDB" id="A0A6J0CBS3"/>
<evidence type="ECO:0000256" key="6">
    <source>
        <dbReference type="HAMAP-Rule" id="MF_03029"/>
    </source>
</evidence>
<reference evidence="10" key="1">
    <citation type="submission" date="2025-08" db="UniProtKB">
        <authorList>
            <consortium name="RefSeq"/>
        </authorList>
    </citation>
    <scope>IDENTIFICATION</scope>
    <source>
        <tissue evidence="10">Thorax and Abdomen</tissue>
    </source>
</reference>
<keyword evidence="1 6" id="KW-0690">Ribosome biogenesis</keyword>
<dbReference type="InterPro" id="IPR019775">
    <property type="entry name" value="WD40_repeat_CS"/>
</dbReference>
<dbReference type="Pfam" id="PF08154">
    <property type="entry name" value="NLE"/>
    <property type="match status" value="1"/>
</dbReference>
<feature type="repeat" description="WD" evidence="7">
    <location>
        <begin position="340"/>
        <end position="376"/>
    </location>
</feature>
<keyword evidence="4" id="KW-0677">Repeat</keyword>
<evidence type="ECO:0000256" key="2">
    <source>
        <dbReference type="ARBA" id="ARBA00022552"/>
    </source>
</evidence>
<dbReference type="PROSITE" id="PS50082">
    <property type="entry name" value="WD_REPEATS_2"/>
    <property type="match status" value="5"/>
</dbReference>
<comment type="subcellular location">
    <subcellularLocation>
        <location evidence="6">Nucleus</location>
        <location evidence="6">Nucleolus</location>
    </subcellularLocation>
    <subcellularLocation>
        <location evidence="6">Nucleus</location>
        <location evidence="6">Nucleoplasm</location>
    </subcellularLocation>
</comment>
<evidence type="ECO:0000256" key="4">
    <source>
        <dbReference type="ARBA" id="ARBA00022737"/>
    </source>
</evidence>
<comment type="function">
    <text evidence="6">Required for maturation of ribosomal RNAs and formation of the large ribosomal subunit.</text>
</comment>
<dbReference type="GO" id="GO:0005730">
    <property type="term" value="C:nucleolus"/>
    <property type="evidence" value="ECO:0007669"/>
    <property type="project" value="UniProtKB-SubCell"/>
</dbReference>
<keyword evidence="9" id="KW-1185">Reference proteome</keyword>
<dbReference type="CDD" id="cd00200">
    <property type="entry name" value="WD40"/>
    <property type="match status" value="1"/>
</dbReference>
<dbReference type="SUPFAM" id="SSF50978">
    <property type="entry name" value="WD40 repeat-like"/>
    <property type="match status" value="1"/>
</dbReference>
<dbReference type="GO" id="GO:0000466">
    <property type="term" value="P:maturation of 5.8S rRNA from tricistronic rRNA transcript (SSU-rRNA, 5.8S rRNA, LSU-rRNA)"/>
    <property type="evidence" value="ECO:0007669"/>
    <property type="project" value="UniProtKB-UniRule"/>
</dbReference>
<dbReference type="Gene3D" id="2.130.10.10">
    <property type="entry name" value="YVTN repeat-like/Quinoprotein amine dehydrogenase"/>
    <property type="match status" value="3"/>
</dbReference>
<dbReference type="PROSITE" id="PS50294">
    <property type="entry name" value="WD_REPEATS_REGION"/>
    <property type="match status" value="4"/>
</dbReference>
<dbReference type="GO" id="GO:0043021">
    <property type="term" value="F:ribonucleoprotein complex binding"/>
    <property type="evidence" value="ECO:0007669"/>
    <property type="project" value="UniProtKB-UniRule"/>
</dbReference>
<accession>A0A6J0CBS3</accession>
<feature type="repeat" description="WD" evidence="7">
    <location>
        <begin position="384"/>
        <end position="415"/>
    </location>
</feature>
<dbReference type="Proteomes" id="UP000829291">
    <property type="component" value="Chromosome 5"/>
</dbReference>
<dbReference type="RefSeq" id="XP_015524118.2">
    <property type="nucleotide sequence ID" value="XM_015668632.2"/>
</dbReference>
<feature type="repeat" description="WD" evidence="7">
    <location>
        <begin position="255"/>
        <end position="288"/>
    </location>
</feature>
<dbReference type="Pfam" id="PF00400">
    <property type="entry name" value="WD40"/>
    <property type="match status" value="7"/>
</dbReference>
<dbReference type="InterPro" id="IPR028599">
    <property type="entry name" value="WDR12/Ytm1"/>
</dbReference>
<protein>
    <recommendedName>
        <fullName evidence="6">Ribosome biogenesis protein WDR12 homolog</fullName>
    </recommendedName>
</protein>
<dbReference type="PANTHER" id="PTHR19855">
    <property type="entry name" value="WD40 REPEAT PROTEIN 12, 37"/>
    <property type="match status" value="1"/>
</dbReference>
<dbReference type="OrthoDB" id="10251381at2759"/>
<dbReference type="GO" id="GO:0005654">
    <property type="term" value="C:nucleoplasm"/>
    <property type="evidence" value="ECO:0007669"/>
    <property type="project" value="UniProtKB-SubCell"/>
</dbReference>
<evidence type="ECO:0000256" key="3">
    <source>
        <dbReference type="ARBA" id="ARBA00022574"/>
    </source>
</evidence>
<feature type="repeat" description="WD" evidence="7">
    <location>
        <begin position="192"/>
        <end position="224"/>
    </location>
</feature>
<dbReference type="InterPro" id="IPR036322">
    <property type="entry name" value="WD40_repeat_dom_sf"/>
</dbReference>
<dbReference type="GeneID" id="107227482"/>
<evidence type="ECO:0000256" key="1">
    <source>
        <dbReference type="ARBA" id="ARBA00022517"/>
    </source>
</evidence>
<dbReference type="GO" id="GO:0030687">
    <property type="term" value="C:preribosome, large subunit precursor"/>
    <property type="evidence" value="ECO:0007669"/>
    <property type="project" value="UniProtKB-UniRule"/>
</dbReference>
<dbReference type="InterPro" id="IPR020472">
    <property type="entry name" value="WD40_PAC1"/>
</dbReference>
<dbReference type="SMART" id="SM00320">
    <property type="entry name" value="WD40"/>
    <property type="match status" value="7"/>
</dbReference>
<keyword evidence="3 7" id="KW-0853">WD repeat</keyword>
<gene>
    <name evidence="10" type="primary">LOC107227482</name>
</gene>
<dbReference type="PANTHER" id="PTHR19855:SF11">
    <property type="entry name" value="RIBOSOME BIOGENESIS PROTEIN WDR12"/>
    <property type="match status" value="1"/>
</dbReference>
<feature type="repeat" description="WD" evidence="7">
    <location>
        <begin position="143"/>
        <end position="178"/>
    </location>
</feature>
<dbReference type="FunCoup" id="A0A6J0CBS3">
    <property type="interactions" value="1713"/>
</dbReference>
<organism evidence="10">
    <name type="scientific">Neodiprion lecontei</name>
    <name type="common">Redheaded pine sawfly</name>
    <dbReference type="NCBI Taxonomy" id="441921"/>
    <lineage>
        <taxon>Eukaryota</taxon>
        <taxon>Metazoa</taxon>
        <taxon>Ecdysozoa</taxon>
        <taxon>Arthropoda</taxon>
        <taxon>Hexapoda</taxon>
        <taxon>Insecta</taxon>
        <taxon>Pterygota</taxon>
        <taxon>Neoptera</taxon>
        <taxon>Endopterygota</taxon>
        <taxon>Hymenoptera</taxon>
        <taxon>Tenthredinoidea</taxon>
        <taxon>Diprionidae</taxon>
        <taxon>Diprioninae</taxon>
        <taxon>Neodiprion</taxon>
    </lineage>
</organism>
<evidence type="ECO:0000256" key="7">
    <source>
        <dbReference type="PROSITE-ProRule" id="PRU00221"/>
    </source>
</evidence>
<dbReference type="InterPro" id="IPR001680">
    <property type="entry name" value="WD40_rpt"/>
</dbReference>
<evidence type="ECO:0000313" key="10">
    <source>
        <dbReference type="RefSeq" id="XP_015524118.2"/>
    </source>
</evidence>
<evidence type="ECO:0000259" key="8">
    <source>
        <dbReference type="Pfam" id="PF08154"/>
    </source>
</evidence>